<evidence type="ECO:0000256" key="7">
    <source>
        <dbReference type="SAM" id="Phobius"/>
    </source>
</evidence>
<name>A0A809RD46_9PROT</name>
<dbReference type="RefSeq" id="WP_162083600.1">
    <property type="nucleotide sequence ID" value="NZ_AP021881.1"/>
</dbReference>
<dbReference type="InterPro" id="IPR010920">
    <property type="entry name" value="LSM_dom_sf"/>
</dbReference>
<keyword evidence="5 7" id="KW-1133">Transmembrane helix</keyword>
<organism evidence="10 11">
    <name type="scientific">Sulfuriferula nivalis</name>
    <dbReference type="NCBI Taxonomy" id="2675298"/>
    <lineage>
        <taxon>Bacteria</taxon>
        <taxon>Pseudomonadati</taxon>
        <taxon>Pseudomonadota</taxon>
        <taxon>Betaproteobacteria</taxon>
        <taxon>Nitrosomonadales</taxon>
        <taxon>Sulfuricellaceae</taxon>
        <taxon>Sulfuriferula</taxon>
    </lineage>
</organism>
<dbReference type="PANTHER" id="PTHR30347:SF1">
    <property type="entry name" value="MECHANOSENSITIVE CHANNEL MSCK"/>
    <property type="match status" value="1"/>
</dbReference>
<feature type="transmembrane region" description="Helical" evidence="7">
    <location>
        <begin position="94"/>
        <end position="115"/>
    </location>
</feature>
<keyword evidence="6 7" id="KW-0472">Membrane</keyword>
<keyword evidence="3" id="KW-1003">Cell membrane</keyword>
<dbReference type="GO" id="GO:0005886">
    <property type="term" value="C:plasma membrane"/>
    <property type="evidence" value="ECO:0007669"/>
    <property type="project" value="UniProtKB-SubCell"/>
</dbReference>
<dbReference type="PANTHER" id="PTHR30347">
    <property type="entry name" value="POTASSIUM CHANNEL RELATED"/>
    <property type="match status" value="1"/>
</dbReference>
<evidence type="ECO:0000259" key="8">
    <source>
        <dbReference type="Pfam" id="PF00924"/>
    </source>
</evidence>
<dbReference type="AlphaFoldDB" id="A0A809RD46"/>
<evidence type="ECO:0000313" key="10">
    <source>
        <dbReference type="EMBL" id="BBO99564.1"/>
    </source>
</evidence>
<evidence type="ECO:0000256" key="5">
    <source>
        <dbReference type="ARBA" id="ARBA00022989"/>
    </source>
</evidence>
<sequence>MKSPIPFDNLLEHLINDSHQTDLLWQVAILAVCGLISWAIMHWLTPYLAHERATWRIGNAAAKRIGLPITGLLLVFISRAILEQWHETHLLNIVTPLLGSLVIVRILVYMLRFAFNNSETIKTWERYIAWIIWSGFALHITGLLPRIERALDAVSFESGNHHFSLLLLFEALAVITLSIIASLWLAQFIESRLLRITSMDVSLRLALIKAMRTLLVIIAVLVALPAVGIDLTVLSVFGGALGVGLGLGLQKIASNYASGFIILLDRSIRPGDMITVGTSYGEVSQLNTRYTLLRALDGTEIIIPNENLLTSTVINHSFTKRDVRIKLPIQISYDSDVERTRELMKSIALAHKRVLKTEEYTPSVLLIEFADSGINLELSIWINDPENGQNNLRSDLNLAIWQAFQHEGIQIPYPRRDIYMINDANKL</sequence>
<keyword evidence="11" id="KW-1185">Reference proteome</keyword>
<evidence type="ECO:0000256" key="1">
    <source>
        <dbReference type="ARBA" id="ARBA00004651"/>
    </source>
</evidence>
<dbReference type="Pfam" id="PF00924">
    <property type="entry name" value="MS_channel_2nd"/>
    <property type="match status" value="1"/>
</dbReference>
<evidence type="ECO:0000313" key="11">
    <source>
        <dbReference type="Proteomes" id="UP000463939"/>
    </source>
</evidence>
<gene>
    <name evidence="10" type="ORF">SFSGTM_02730</name>
</gene>
<dbReference type="SUPFAM" id="SSF82689">
    <property type="entry name" value="Mechanosensitive channel protein MscS (YggB), C-terminal domain"/>
    <property type="match status" value="1"/>
</dbReference>
<accession>A0A809RD46</accession>
<feature type="domain" description="Mechanosensitive ion channel MscS" evidence="8">
    <location>
        <begin position="252"/>
        <end position="317"/>
    </location>
</feature>
<evidence type="ECO:0000259" key="9">
    <source>
        <dbReference type="Pfam" id="PF21082"/>
    </source>
</evidence>
<dbReference type="KEGG" id="sniv:SFSGTM_02730"/>
<dbReference type="Pfam" id="PF21082">
    <property type="entry name" value="MS_channel_3rd"/>
    <property type="match status" value="1"/>
</dbReference>
<evidence type="ECO:0000256" key="4">
    <source>
        <dbReference type="ARBA" id="ARBA00022692"/>
    </source>
</evidence>
<feature type="transmembrane region" description="Helical" evidence="7">
    <location>
        <begin position="127"/>
        <end position="145"/>
    </location>
</feature>
<feature type="transmembrane region" description="Helical" evidence="7">
    <location>
        <begin position="23"/>
        <end position="44"/>
    </location>
</feature>
<evidence type="ECO:0000256" key="3">
    <source>
        <dbReference type="ARBA" id="ARBA00022475"/>
    </source>
</evidence>
<protein>
    <submittedName>
        <fullName evidence="10">Mechanosensitive ion channel protein</fullName>
    </submittedName>
</protein>
<dbReference type="InterPro" id="IPR006685">
    <property type="entry name" value="MscS_channel_2nd"/>
</dbReference>
<dbReference type="GO" id="GO:0008381">
    <property type="term" value="F:mechanosensitive monoatomic ion channel activity"/>
    <property type="evidence" value="ECO:0007669"/>
    <property type="project" value="UniProtKB-ARBA"/>
</dbReference>
<dbReference type="InterPro" id="IPR011066">
    <property type="entry name" value="MscS_channel_C_sf"/>
</dbReference>
<dbReference type="EMBL" id="AP021881">
    <property type="protein sequence ID" value="BBO99564.1"/>
    <property type="molecule type" value="Genomic_DNA"/>
</dbReference>
<dbReference type="Gene3D" id="3.30.70.100">
    <property type="match status" value="1"/>
</dbReference>
<dbReference type="SUPFAM" id="SSF82861">
    <property type="entry name" value="Mechanosensitive channel protein MscS (YggB), transmembrane region"/>
    <property type="match status" value="1"/>
</dbReference>
<comment type="subcellular location">
    <subcellularLocation>
        <location evidence="1">Cell membrane</location>
        <topology evidence="1">Multi-pass membrane protein</topology>
    </subcellularLocation>
</comment>
<feature type="transmembrane region" description="Helical" evidence="7">
    <location>
        <begin position="65"/>
        <end position="82"/>
    </location>
</feature>
<evidence type="ECO:0000256" key="2">
    <source>
        <dbReference type="ARBA" id="ARBA00008017"/>
    </source>
</evidence>
<feature type="transmembrane region" description="Helical" evidence="7">
    <location>
        <begin position="206"/>
        <end position="225"/>
    </location>
</feature>
<keyword evidence="4 7" id="KW-0812">Transmembrane</keyword>
<dbReference type="InterPro" id="IPR011014">
    <property type="entry name" value="MscS_channel_TM-2"/>
</dbReference>
<dbReference type="Gene3D" id="1.10.287.1260">
    <property type="match status" value="1"/>
</dbReference>
<dbReference type="InterPro" id="IPR052702">
    <property type="entry name" value="MscS-like_channel"/>
</dbReference>
<dbReference type="SUPFAM" id="SSF50182">
    <property type="entry name" value="Sm-like ribonucleoproteins"/>
    <property type="match status" value="1"/>
</dbReference>
<dbReference type="Gene3D" id="2.30.30.60">
    <property type="match status" value="1"/>
</dbReference>
<reference evidence="11" key="1">
    <citation type="submission" date="2019-11" db="EMBL/GenBank/DDBJ databases">
        <title>Isolation and characterization of a novel species in the genus Sulfuriferula.</title>
        <authorList>
            <person name="Mochizuki J."/>
            <person name="Kojima H."/>
            <person name="Fukui M."/>
        </authorList>
    </citation>
    <scope>NUCLEOTIDE SEQUENCE [LARGE SCALE GENOMIC DNA]</scope>
    <source>
        <strain evidence="11">SGTM</strain>
    </source>
</reference>
<feature type="transmembrane region" description="Helical" evidence="7">
    <location>
        <begin position="165"/>
        <end position="186"/>
    </location>
</feature>
<proteinExistence type="inferred from homology"/>
<comment type="similarity">
    <text evidence="2">Belongs to the MscS (TC 1.A.23) family.</text>
</comment>
<dbReference type="InterPro" id="IPR023408">
    <property type="entry name" value="MscS_beta-dom_sf"/>
</dbReference>
<feature type="domain" description="Mechanosensitive ion channel MscS C-terminal" evidence="9">
    <location>
        <begin position="325"/>
        <end position="411"/>
    </location>
</feature>
<evidence type="ECO:0000256" key="6">
    <source>
        <dbReference type="ARBA" id="ARBA00023136"/>
    </source>
</evidence>
<dbReference type="InterPro" id="IPR049278">
    <property type="entry name" value="MS_channel_C"/>
</dbReference>
<dbReference type="Proteomes" id="UP000463939">
    <property type="component" value="Chromosome"/>
</dbReference>